<evidence type="ECO:0000256" key="1">
    <source>
        <dbReference type="SAM" id="MobiDB-lite"/>
    </source>
</evidence>
<dbReference type="InterPro" id="IPR050228">
    <property type="entry name" value="Carboxylesterase_BioH"/>
</dbReference>
<protein>
    <submittedName>
        <fullName evidence="3">Alpha/beta hydrolase</fullName>
    </submittedName>
</protein>
<feature type="compositionally biased region" description="Basic and acidic residues" evidence="1">
    <location>
        <begin position="1"/>
        <end position="17"/>
    </location>
</feature>
<dbReference type="EMBL" id="VRSX01000004">
    <property type="protein sequence ID" value="TXK10607.1"/>
    <property type="molecule type" value="Genomic_DNA"/>
</dbReference>
<dbReference type="SUPFAM" id="SSF53474">
    <property type="entry name" value="alpha/beta-Hydrolases"/>
    <property type="match status" value="1"/>
</dbReference>
<reference evidence="3 4" key="1">
    <citation type="submission" date="2019-08" db="EMBL/GenBank/DDBJ databases">
        <authorList>
            <person name="Dong K."/>
        </authorList>
    </citation>
    <scope>NUCLEOTIDE SEQUENCE [LARGE SCALE GENOMIC DNA]</scope>
    <source>
        <strain evidence="3 4">K-1</strain>
    </source>
</reference>
<keyword evidence="3" id="KW-0378">Hydrolase</keyword>
<keyword evidence="4" id="KW-1185">Reference proteome</keyword>
<evidence type="ECO:0000313" key="3">
    <source>
        <dbReference type="EMBL" id="TXK10607.1"/>
    </source>
</evidence>
<comment type="caution">
    <text evidence="3">The sequence shown here is derived from an EMBL/GenBank/DDBJ whole genome shotgun (WGS) entry which is preliminary data.</text>
</comment>
<gene>
    <name evidence="3" type="ORF">FVP74_09720</name>
</gene>
<dbReference type="PRINTS" id="PR00111">
    <property type="entry name" value="ABHYDROLASE"/>
</dbReference>
<dbReference type="PANTHER" id="PTHR43194:SF2">
    <property type="entry name" value="PEROXISOMAL MEMBRANE PROTEIN LPX1"/>
    <property type="match status" value="1"/>
</dbReference>
<feature type="region of interest" description="Disordered" evidence="1">
    <location>
        <begin position="1"/>
        <end position="29"/>
    </location>
</feature>
<proteinExistence type="predicted"/>
<evidence type="ECO:0000259" key="2">
    <source>
        <dbReference type="Pfam" id="PF00561"/>
    </source>
</evidence>
<sequence length="350" mass="36106">MDAAFRGHDAHPTDGIRENGSTIAPSPRGCRVTTTPFDEFSFLPAQAAGIGVTAIPPVRRVTAPLPDGRTVSALQYGDPATGEFPPPAVTLLHGAGLNAHTWDTTVLALGLPALAVDLPGHGDSSWRADGAYTGRVLAADLAAVLPVWAASPQVLVGQSLGGLTAAALTAAHPELVRRLIVVDISPGLDPNGGASQIRAFFAGPTDWASREELVDRALSFGLGGSREAATRGVFLNSRVREDGRVEWKHHLAHLAHLLAADRAAAAAADSAASASAGVLSAAGWDDLAAVAVPVTLIRGDRGYLTPADVDEYRRRLPAAEVITVAAGHNVQEDQPVELGGLLAARVHDAG</sequence>
<organism evidence="3 4">
    <name type="scientific">Microbacterium saccharophilum</name>
    <dbReference type="NCBI Taxonomy" id="1213358"/>
    <lineage>
        <taxon>Bacteria</taxon>
        <taxon>Bacillati</taxon>
        <taxon>Actinomycetota</taxon>
        <taxon>Actinomycetes</taxon>
        <taxon>Micrococcales</taxon>
        <taxon>Microbacteriaceae</taxon>
        <taxon>Microbacterium</taxon>
    </lineage>
</organism>
<dbReference type="Proteomes" id="UP000321949">
    <property type="component" value="Unassembled WGS sequence"/>
</dbReference>
<evidence type="ECO:0000313" key="4">
    <source>
        <dbReference type="Proteomes" id="UP000321949"/>
    </source>
</evidence>
<dbReference type="Pfam" id="PF00561">
    <property type="entry name" value="Abhydrolase_1"/>
    <property type="match status" value="1"/>
</dbReference>
<dbReference type="OrthoDB" id="63519at2"/>
<name>A0A5C8HXE5_9MICO</name>
<dbReference type="GO" id="GO:0016787">
    <property type="term" value="F:hydrolase activity"/>
    <property type="evidence" value="ECO:0007669"/>
    <property type="project" value="UniProtKB-KW"/>
</dbReference>
<feature type="domain" description="AB hydrolase-1" evidence="2">
    <location>
        <begin position="87"/>
        <end position="334"/>
    </location>
</feature>
<dbReference type="InterPro" id="IPR029058">
    <property type="entry name" value="AB_hydrolase_fold"/>
</dbReference>
<dbReference type="AlphaFoldDB" id="A0A5C8HXE5"/>
<dbReference type="Gene3D" id="3.40.50.1820">
    <property type="entry name" value="alpha/beta hydrolase"/>
    <property type="match status" value="1"/>
</dbReference>
<accession>A0A5C8HXE5</accession>
<dbReference type="PANTHER" id="PTHR43194">
    <property type="entry name" value="HYDROLASE ALPHA/BETA FOLD FAMILY"/>
    <property type="match status" value="1"/>
</dbReference>
<dbReference type="InterPro" id="IPR000073">
    <property type="entry name" value="AB_hydrolase_1"/>
</dbReference>